<dbReference type="Proteomes" id="UP001058974">
    <property type="component" value="Chromosome 1"/>
</dbReference>
<name>A0A9D5BJG6_PEA</name>
<evidence type="ECO:0000313" key="2">
    <source>
        <dbReference type="EMBL" id="KAI5444877.1"/>
    </source>
</evidence>
<organism evidence="2 3">
    <name type="scientific">Pisum sativum</name>
    <name type="common">Garden pea</name>
    <name type="synonym">Lathyrus oleraceus</name>
    <dbReference type="NCBI Taxonomy" id="3888"/>
    <lineage>
        <taxon>Eukaryota</taxon>
        <taxon>Viridiplantae</taxon>
        <taxon>Streptophyta</taxon>
        <taxon>Embryophyta</taxon>
        <taxon>Tracheophyta</taxon>
        <taxon>Spermatophyta</taxon>
        <taxon>Magnoliopsida</taxon>
        <taxon>eudicotyledons</taxon>
        <taxon>Gunneridae</taxon>
        <taxon>Pentapetalae</taxon>
        <taxon>rosids</taxon>
        <taxon>fabids</taxon>
        <taxon>Fabales</taxon>
        <taxon>Fabaceae</taxon>
        <taxon>Papilionoideae</taxon>
        <taxon>50 kb inversion clade</taxon>
        <taxon>NPAAA clade</taxon>
        <taxon>Hologalegina</taxon>
        <taxon>IRL clade</taxon>
        <taxon>Fabeae</taxon>
        <taxon>Lathyrus</taxon>
    </lineage>
</organism>
<dbReference type="EMBL" id="JAMSHJ010000001">
    <property type="protein sequence ID" value="KAI5444877.1"/>
    <property type="molecule type" value="Genomic_DNA"/>
</dbReference>
<comment type="caution">
    <text evidence="2">The sequence shown here is derived from an EMBL/GenBank/DDBJ whole genome shotgun (WGS) entry which is preliminary data.</text>
</comment>
<accession>A0A9D5BJG6</accession>
<gene>
    <name evidence="2" type="ORF">KIW84_013232</name>
</gene>
<feature type="compositionally biased region" description="Polar residues" evidence="1">
    <location>
        <begin position="96"/>
        <end position="106"/>
    </location>
</feature>
<evidence type="ECO:0000313" key="3">
    <source>
        <dbReference type="Proteomes" id="UP001058974"/>
    </source>
</evidence>
<keyword evidence="3" id="KW-1185">Reference proteome</keyword>
<protein>
    <submittedName>
        <fullName evidence="2">Uncharacterized protein</fullName>
    </submittedName>
</protein>
<evidence type="ECO:0000256" key="1">
    <source>
        <dbReference type="SAM" id="MobiDB-lite"/>
    </source>
</evidence>
<dbReference type="Gramene" id="Psat01G0323200-T3">
    <property type="protein sequence ID" value="KAI5444877.1"/>
    <property type="gene ID" value="KIW84_013232"/>
</dbReference>
<sequence>MGAVLLQNTSRLQRFIREVTIQYNLCNEPWIKYSISIVADRGLKKPLYTSARLKKGEVLYLETHSRRYELCFAGEKIVKAKPPTQLHDPDIKKSPNHQLHSTNGNKSDSDNVVVDVFRWSRCKKILPQRLMRTVGIPLPLEYVEVLAENIDWEDVQWSQTGVWIAGKEYALARVHFMSMN</sequence>
<proteinExistence type="predicted"/>
<reference evidence="2 3" key="1">
    <citation type="journal article" date="2022" name="Nat. Genet.">
        <title>Improved pea reference genome and pan-genome highlight genomic features and evolutionary characteristics.</title>
        <authorList>
            <person name="Yang T."/>
            <person name="Liu R."/>
            <person name="Luo Y."/>
            <person name="Hu S."/>
            <person name="Wang D."/>
            <person name="Wang C."/>
            <person name="Pandey M.K."/>
            <person name="Ge S."/>
            <person name="Xu Q."/>
            <person name="Li N."/>
            <person name="Li G."/>
            <person name="Huang Y."/>
            <person name="Saxena R.K."/>
            <person name="Ji Y."/>
            <person name="Li M."/>
            <person name="Yan X."/>
            <person name="He Y."/>
            <person name="Liu Y."/>
            <person name="Wang X."/>
            <person name="Xiang C."/>
            <person name="Varshney R.K."/>
            <person name="Ding H."/>
            <person name="Gao S."/>
            <person name="Zong X."/>
        </authorList>
    </citation>
    <scope>NUCLEOTIDE SEQUENCE [LARGE SCALE GENOMIC DNA]</scope>
    <source>
        <strain evidence="2 3">cv. Zhongwan 6</strain>
    </source>
</reference>
<feature type="region of interest" description="Disordered" evidence="1">
    <location>
        <begin position="83"/>
        <end position="107"/>
    </location>
</feature>
<dbReference type="AlphaFoldDB" id="A0A9D5BJG6"/>